<keyword evidence="1" id="KW-0812">Transmembrane</keyword>
<accession>A0A445MYA2</accession>
<dbReference type="SUPFAM" id="SSF48537">
    <property type="entry name" value="Phospholipase C/P1 nuclease"/>
    <property type="match status" value="1"/>
</dbReference>
<gene>
    <name evidence="2" type="ORF">PITCH_A230156</name>
</gene>
<feature type="transmembrane region" description="Helical" evidence="1">
    <location>
        <begin position="7"/>
        <end position="24"/>
    </location>
</feature>
<name>A0A445MYA2_9BACT</name>
<protein>
    <recommendedName>
        <fullName evidence="3">Zinc dependent phospholipase C</fullName>
    </recommendedName>
</protein>
<evidence type="ECO:0000313" key="2">
    <source>
        <dbReference type="EMBL" id="SPD74470.1"/>
    </source>
</evidence>
<organism evidence="2">
    <name type="scientific">uncultured Desulfobacterium sp</name>
    <dbReference type="NCBI Taxonomy" id="201089"/>
    <lineage>
        <taxon>Bacteria</taxon>
        <taxon>Pseudomonadati</taxon>
        <taxon>Thermodesulfobacteriota</taxon>
        <taxon>Desulfobacteria</taxon>
        <taxon>Desulfobacterales</taxon>
        <taxon>Desulfobacteriaceae</taxon>
        <taxon>Desulfobacterium</taxon>
        <taxon>environmental samples</taxon>
    </lineage>
</organism>
<reference evidence="2" key="1">
    <citation type="submission" date="2018-01" db="EMBL/GenBank/DDBJ databases">
        <authorList>
            <person name="Regsiter A."/>
            <person name="William W."/>
        </authorList>
    </citation>
    <scope>NUCLEOTIDE SEQUENCE</scope>
    <source>
        <strain evidence="2">TRIP AH-1</strain>
    </source>
</reference>
<dbReference type="Gene3D" id="1.10.575.10">
    <property type="entry name" value="P1 Nuclease"/>
    <property type="match status" value="1"/>
</dbReference>
<dbReference type="AlphaFoldDB" id="A0A445MYA2"/>
<dbReference type="InterPro" id="IPR008947">
    <property type="entry name" value="PLipase_C/P1_nuclease_dom_sf"/>
</dbReference>
<dbReference type="GO" id="GO:0016788">
    <property type="term" value="F:hydrolase activity, acting on ester bonds"/>
    <property type="evidence" value="ECO:0007669"/>
    <property type="project" value="InterPro"/>
</dbReference>
<keyword evidence="1" id="KW-1133">Transmembrane helix</keyword>
<proteinExistence type="predicted"/>
<keyword evidence="1" id="KW-0472">Membrane</keyword>
<evidence type="ECO:0000256" key="1">
    <source>
        <dbReference type="SAM" id="Phobius"/>
    </source>
</evidence>
<dbReference type="EMBL" id="OJIN01000146">
    <property type="protein sequence ID" value="SPD74470.1"/>
    <property type="molecule type" value="Genomic_DNA"/>
</dbReference>
<sequence length="281" mass="32257">MRIFKIYIGFMIMFVCIPITSSAYDFNTVHPAINEYAVNQSDLEDILINRLGFSKGIETVFQKEFDKMTIVQWVQLGGRMEDQPESRGVEHFFDPFETWDDAGLSIIPLSFSSLWWAALPRQDIGTFPGGGSHSWFDARKGFWLGLTSTTKAERDTNFAECFRSIGHVMHLVSDLSVPAHVRDDCHYPDWPFNDPDPYELWTQKEAKNLVYTGPNSTFDALIFDRAVNLEQIPLPISALWDQDRYDGTNPEVTWSDQQVGLAEFSNANFFRADKIMTRRSI</sequence>
<evidence type="ECO:0008006" key="3">
    <source>
        <dbReference type="Google" id="ProtNLM"/>
    </source>
</evidence>